<feature type="domain" description="Methyltransferase" evidence="1">
    <location>
        <begin position="61"/>
        <end position="160"/>
    </location>
</feature>
<sequence>MNYFNENKKAWEEAFEHKLPGWGEENYERLMNEHLPFFCPDLAKELEAMDFKGKTAAQFCCNNGRELLSLMQLGAKEGYGFDIAENIIGQARDTAQKAEIDNCRFTACNILEIPEEYNNRFDFVMFTIGAITWFEDLEQLFSKVADCLRPGGILLIHDYHPLMNMLAMPGEPAFDEKHLNQIAYSYFRREPWIENEGMGYMSEQYVSKTFTSFSHTMSDIINAVCFSKMNVCKLNEYDYDIGLTEAYDKKGFPLSFLLIAQK</sequence>
<accession>A0A3E3IAV6</accession>
<dbReference type="EMBL" id="QVLV01000002">
    <property type="protein sequence ID" value="RGE64141.1"/>
    <property type="molecule type" value="Genomic_DNA"/>
</dbReference>
<evidence type="ECO:0000313" key="3">
    <source>
        <dbReference type="Proteomes" id="UP000260812"/>
    </source>
</evidence>
<keyword evidence="2" id="KW-0808">Transferase</keyword>
<dbReference type="InterPro" id="IPR025714">
    <property type="entry name" value="Methyltranfer_dom"/>
</dbReference>
<evidence type="ECO:0000259" key="1">
    <source>
        <dbReference type="Pfam" id="PF13847"/>
    </source>
</evidence>
<name>A0A3E3IAV6_9FIRM</name>
<dbReference type="GO" id="GO:0032259">
    <property type="term" value="P:methylation"/>
    <property type="evidence" value="ECO:0007669"/>
    <property type="project" value="UniProtKB-KW"/>
</dbReference>
<dbReference type="GO" id="GO:0008168">
    <property type="term" value="F:methyltransferase activity"/>
    <property type="evidence" value="ECO:0007669"/>
    <property type="project" value="UniProtKB-KW"/>
</dbReference>
<dbReference type="AlphaFoldDB" id="A0A3E3IAV6"/>
<dbReference type="Pfam" id="PF13847">
    <property type="entry name" value="Methyltransf_31"/>
    <property type="match status" value="1"/>
</dbReference>
<organism evidence="2 3">
    <name type="scientific">Eisenbergiella massiliensis</name>
    <dbReference type="NCBI Taxonomy" id="1720294"/>
    <lineage>
        <taxon>Bacteria</taxon>
        <taxon>Bacillati</taxon>
        <taxon>Bacillota</taxon>
        <taxon>Clostridia</taxon>
        <taxon>Lachnospirales</taxon>
        <taxon>Lachnospiraceae</taxon>
        <taxon>Eisenbergiella</taxon>
    </lineage>
</organism>
<dbReference type="CDD" id="cd02440">
    <property type="entry name" value="AdoMet_MTases"/>
    <property type="match status" value="1"/>
</dbReference>
<dbReference type="GeneID" id="97985964"/>
<dbReference type="SUPFAM" id="SSF53335">
    <property type="entry name" value="S-adenosyl-L-methionine-dependent methyltransferases"/>
    <property type="match status" value="1"/>
</dbReference>
<dbReference type="Gene3D" id="3.40.50.150">
    <property type="entry name" value="Vaccinia Virus protein VP39"/>
    <property type="match status" value="1"/>
</dbReference>
<dbReference type="Proteomes" id="UP000260812">
    <property type="component" value="Unassembled WGS sequence"/>
</dbReference>
<reference evidence="2 3" key="1">
    <citation type="submission" date="2018-08" db="EMBL/GenBank/DDBJ databases">
        <title>A genome reference for cultivated species of the human gut microbiota.</title>
        <authorList>
            <person name="Zou Y."/>
            <person name="Xue W."/>
            <person name="Luo G."/>
        </authorList>
    </citation>
    <scope>NUCLEOTIDE SEQUENCE [LARGE SCALE GENOMIC DNA]</scope>
    <source>
        <strain evidence="2 3">TF05-5AC</strain>
    </source>
</reference>
<dbReference type="InterPro" id="IPR029063">
    <property type="entry name" value="SAM-dependent_MTases_sf"/>
</dbReference>
<keyword evidence="2" id="KW-0489">Methyltransferase</keyword>
<keyword evidence="3" id="KW-1185">Reference proteome</keyword>
<comment type="caution">
    <text evidence="2">The sequence shown here is derived from an EMBL/GenBank/DDBJ whole genome shotgun (WGS) entry which is preliminary data.</text>
</comment>
<gene>
    <name evidence="2" type="ORF">DXC51_03445</name>
</gene>
<proteinExistence type="predicted"/>
<dbReference type="RefSeq" id="WP_117543718.1">
    <property type="nucleotide sequence ID" value="NZ_QVLV01000002.1"/>
</dbReference>
<protein>
    <submittedName>
        <fullName evidence="2">Class I SAM-dependent methyltransferase</fullName>
    </submittedName>
</protein>
<evidence type="ECO:0000313" key="2">
    <source>
        <dbReference type="EMBL" id="RGE64141.1"/>
    </source>
</evidence>